<dbReference type="EMBL" id="JABFTP020000185">
    <property type="protein sequence ID" value="KAL3288755.1"/>
    <property type="molecule type" value="Genomic_DNA"/>
</dbReference>
<dbReference type="GO" id="GO:0016020">
    <property type="term" value="C:membrane"/>
    <property type="evidence" value="ECO:0007669"/>
    <property type="project" value="UniProtKB-SubCell"/>
</dbReference>
<dbReference type="GO" id="GO:0009922">
    <property type="term" value="F:fatty acid elongase activity"/>
    <property type="evidence" value="ECO:0007669"/>
    <property type="project" value="UniProtKB-EC"/>
</dbReference>
<dbReference type="PANTHER" id="PTHR11157">
    <property type="entry name" value="FATTY ACID ACYL TRANSFERASE-RELATED"/>
    <property type="match status" value="1"/>
</dbReference>
<comment type="subcellular location">
    <subcellularLocation>
        <location evidence="1">Membrane</location>
        <topology evidence="1">Multi-pass membrane protein</topology>
    </subcellularLocation>
</comment>
<sequence length="266" mass="30846">MFQSSYSRWYNYLFHEVADKRVADWPLMAGPEQITFIMVVYFMSVFVILPNYMKNRKPYSLKATILIYNLVQIAVCMYLIIRTLLNGWIQSKINLIGCTSPNFTNDLMAINQVKLIYWAMLTKVAELIETVFFVLRKKQNQVSFLHVYHHVATATLSWIVTKYAGGGMMTFPILINCSIHVLMYIYYTLASLGPEWQKKLAPWKSRMTAAQLIQFVMLVAHAAQGIAPSCKLPKGILVFYIPHILVLSQLFAKFYKRSYANRKRKV</sequence>
<keyword evidence="6 10" id="KW-1133">Transmembrane helix</keyword>
<reference evidence="11 12" key="1">
    <citation type="journal article" date="2021" name="BMC Biol.">
        <title>Horizontally acquired antibacterial genes associated with adaptive radiation of ladybird beetles.</title>
        <authorList>
            <person name="Li H.S."/>
            <person name="Tang X.F."/>
            <person name="Huang Y.H."/>
            <person name="Xu Z.Y."/>
            <person name="Chen M.L."/>
            <person name="Du X.Y."/>
            <person name="Qiu B.Y."/>
            <person name="Chen P.T."/>
            <person name="Zhang W."/>
            <person name="Slipinski A."/>
            <person name="Escalona H.E."/>
            <person name="Waterhouse R.M."/>
            <person name="Zwick A."/>
            <person name="Pang H."/>
        </authorList>
    </citation>
    <scope>NUCLEOTIDE SEQUENCE [LARGE SCALE GENOMIC DNA]</scope>
    <source>
        <strain evidence="11">SYSU2018</strain>
    </source>
</reference>
<dbReference type="AlphaFoldDB" id="A0ABD2PE72"/>
<dbReference type="PANTHER" id="PTHR11157:SF113">
    <property type="entry name" value="ELONGATION OF VERY LONG CHAIN FATTY ACIDS PROTEIN"/>
    <property type="match status" value="1"/>
</dbReference>
<feature type="transmembrane region" description="Helical" evidence="10">
    <location>
        <begin position="235"/>
        <end position="255"/>
    </location>
</feature>
<comment type="caution">
    <text evidence="11">The sequence shown here is derived from an EMBL/GenBank/DDBJ whole genome shotgun (WGS) entry which is preliminary data.</text>
</comment>
<evidence type="ECO:0000256" key="9">
    <source>
        <dbReference type="ARBA" id="ARBA00023160"/>
    </source>
</evidence>
<feature type="transmembrane region" description="Helical" evidence="10">
    <location>
        <begin position="171"/>
        <end position="189"/>
    </location>
</feature>
<keyword evidence="3 10" id="KW-0808">Transferase</keyword>
<organism evidence="11 12">
    <name type="scientific">Cryptolaemus montrouzieri</name>
    <dbReference type="NCBI Taxonomy" id="559131"/>
    <lineage>
        <taxon>Eukaryota</taxon>
        <taxon>Metazoa</taxon>
        <taxon>Ecdysozoa</taxon>
        <taxon>Arthropoda</taxon>
        <taxon>Hexapoda</taxon>
        <taxon>Insecta</taxon>
        <taxon>Pterygota</taxon>
        <taxon>Neoptera</taxon>
        <taxon>Endopterygota</taxon>
        <taxon>Coleoptera</taxon>
        <taxon>Polyphaga</taxon>
        <taxon>Cucujiformia</taxon>
        <taxon>Coccinelloidea</taxon>
        <taxon>Coccinellidae</taxon>
        <taxon>Scymninae</taxon>
        <taxon>Scymnini</taxon>
        <taxon>Cryptolaemus</taxon>
    </lineage>
</organism>
<dbReference type="InterPro" id="IPR002076">
    <property type="entry name" value="ELO_fam"/>
</dbReference>
<dbReference type="InterPro" id="IPR030457">
    <property type="entry name" value="ELO_CS"/>
</dbReference>
<keyword evidence="2 10" id="KW-0444">Lipid biosynthesis</keyword>
<name>A0ABD2PE72_9CUCU</name>
<keyword evidence="5 10" id="KW-0276">Fatty acid metabolism</keyword>
<dbReference type="Pfam" id="PF01151">
    <property type="entry name" value="ELO"/>
    <property type="match status" value="1"/>
</dbReference>
<dbReference type="PROSITE" id="PS01188">
    <property type="entry name" value="ELO"/>
    <property type="match status" value="1"/>
</dbReference>
<evidence type="ECO:0000256" key="2">
    <source>
        <dbReference type="ARBA" id="ARBA00022516"/>
    </source>
</evidence>
<evidence type="ECO:0000256" key="4">
    <source>
        <dbReference type="ARBA" id="ARBA00022692"/>
    </source>
</evidence>
<gene>
    <name evidence="11" type="ORF">HHI36_003190</name>
</gene>
<keyword evidence="8 10" id="KW-0472">Membrane</keyword>
<keyword evidence="12" id="KW-1185">Reference proteome</keyword>
<feature type="transmembrane region" description="Helical" evidence="10">
    <location>
        <begin position="115"/>
        <end position="135"/>
    </location>
</feature>
<evidence type="ECO:0000256" key="1">
    <source>
        <dbReference type="ARBA" id="ARBA00004141"/>
    </source>
</evidence>
<accession>A0ABD2PE72</accession>
<evidence type="ECO:0000256" key="10">
    <source>
        <dbReference type="RuleBase" id="RU361115"/>
    </source>
</evidence>
<evidence type="ECO:0000256" key="3">
    <source>
        <dbReference type="ARBA" id="ARBA00022679"/>
    </source>
</evidence>
<dbReference type="GO" id="GO:0006633">
    <property type="term" value="P:fatty acid biosynthetic process"/>
    <property type="evidence" value="ECO:0007669"/>
    <property type="project" value="UniProtKB-KW"/>
</dbReference>
<comment type="similarity">
    <text evidence="10">Belongs to the ELO family.</text>
</comment>
<protein>
    <recommendedName>
        <fullName evidence="10">Elongation of very long chain fatty acids protein</fullName>
        <ecNumber evidence="10">2.3.1.199</ecNumber>
    </recommendedName>
    <alternativeName>
        <fullName evidence="10">Very-long-chain 3-oxoacyl-CoA synthase</fullName>
    </alternativeName>
</protein>
<comment type="catalytic activity">
    <reaction evidence="10">
        <text>a very-long-chain acyl-CoA + malonyl-CoA + H(+) = a very-long-chain 3-oxoacyl-CoA + CO2 + CoA</text>
        <dbReference type="Rhea" id="RHEA:32727"/>
        <dbReference type="ChEBI" id="CHEBI:15378"/>
        <dbReference type="ChEBI" id="CHEBI:16526"/>
        <dbReference type="ChEBI" id="CHEBI:57287"/>
        <dbReference type="ChEBI" id="CHEBI:57384"/>
        <dbReference type="ChEBI" id="CHEBI:90725"/>
        <dbReference type="ChEBI" id="CHEBI:90736"/>
        <dbReference type="EC" id="2.3.1.199"/>
    </reaction>
</comment>
<dbReference type="Proteomes" id="UP001516400">
    <property type="component" value="Unassembled WGS sequence"/>
</dbReference>
<keyword evidence="4 10" id="KW-0812">Transmembrane</keyword>
<feature type="transmembrane region" description="Helical" evidence="10">
    <location>
        <begin position="209"/>
        <end position="229"/>
    </location>
</feature>
<evidence type="ECO:0000256" key="5">
    <source>
        <dbReference type="ARBA" id="ARBA00022832"/>
    </source>
</evidence>
<evidence type="ECO:0000313" key="11">
    <source>
        <dbReference type="EMBL" id="KAL3288755.1"/>
    </source>
</evidence>
<evidence type="ECO:0000313" key="12">
    <source>
        <dbReference type="Proteomes" id="UP001516400"/>
    </source>
</evidence>
<proteinExistence type="inferred from homology"/>
<evidence type="ECO:0000256" key="6">
    <source>
        <dbReference type="ARBA" id="ARBA00022989"/>
    </source>
</evidence>
<evidence type="ECO:0000256" key="8">
    <source>
        <dbReference type="ARBA" id="ARBA00023136"/>
    </source>
</evidence>
<dbReference type="EC" id="2.3.1.199" evidence="10"/>
<feature type="transmembrane region" description="Helical" evidence="10">
    <location>
        <begin position="147"/>
        <end position="165"/>
    </location>
</feature>
<keyword evidence="7 10" id="KW-0443">Lipid metabolism</keyword>
<keyword evidence="9 10" id="KW-0275">Fatty acid biosynthesis</keyword>
<feature type="transmembrane region" description="Helical" evidence="10">
    <location>
        <begin position="34"/>
        <end position="53"/>
    </location>
</feature>
<feature type="transmembrane region" description="Helical" evidence="10">
    <location>
        <begin position="65"/>
        <end position="85"/>
    </location>
</feature>
<evidence type="ECO:0000256" key="7">
    <source>
        <dbReference type="ARBA" id="ARBA00023098"/>
    </source>
</evidence>